<dbReference type="InterPro" id="IPR038718">
    <property type="entry name" value="SNF2-like_sf"/>
</dbReference>
<reference evidence="6 9" key="2">
    <citation type="submission" date="2016-11" db="EMBL/GenBank/DDBJ databases">
        <title>Genomic analysis of Caldithrix abyssi and proposal of a novel bacterial phylum Caldithrichaeota.</title>
        <authorList>
            <person name="Kublanov I."/>
            <person name="Sigalova O."/>
            <person name="Gavrilov S."/>
            <person name="Lebedinsky A."/>
            <person name="Ivanova N."/>
            <person name="Daum C."/>
            <person name="Reddy T."/>
            <person name="Klenk H.P."/>
            <person name="Goker M."/>
            <person name="Reva O."/>
            <person name="Miroshnichenko M."/>
            <person name="Kyprides N."/>
            <person name="Woyke T."/>
            <person name="Gelfand M."/>
        </authorList>
    </citation>
    <scope>NUCLEOTIDE SEQUENCE [LARGE SCALE GENOMIC DNA]</scope>
    <source>
        <strain evidence="6 9">LF13</strain>
    </source>
</reference>
<dbReference type="InterPro" id="IPR014001">
    <property type="entry name" value="Helicase_ATP-bd"/>
</dbReference>
<dbReference type="PANTHER" id="PTHR10799">
    <property type="entry name" value="SNF2/RAD54 HELICASE FAMILY"/>
    <property type="match status" value="1"/>
</dbReference>
<reference evidence="7 8" key="1">
    <citation type="submission" date="2011-09" db="EMBL/GenBank/DDBJ databases">
        <title>The permanent draft genome of Caldithrix abyssi DSM 13497.</title>
        <authorList>
            <consortium name="US DOE Joint Genome Institute (JGI-PGF)"/>
            <person name="Lucas S."/>
            <person name="Han J."/>
            <person name="Lapidus A."/>
            <person name="Bruce D."/>
            <person name="Goodwin L."/>
            <person name="Pitluck S."/>
            <person name="Peters L."/>
            <person name="Kyrpides N."/>
            <person name="Mavromatis K."/>
            <person name="Ivanova N."/>
            <person name="Mikhailova N."/>
            <person name="Chertkov O."/>
            <person name="Detter J.C."/>
            <person name="Tapia R."/>
            <person name="Han C."/>
            <person name="Land M."/>
            <person name="Hauser L."/>
            <person name="Markowitz V."/>
            <person name="Cheng J.-F."/>
            <person name="Hugenholtz P."/>
            <person name="Woyke T."/>
            <person name="Wu D."/>
            <person name="Spring S."/>
            <person name="Brambilla E."/>
            <person name="Klenk H.-P."/>
            <person name="Eisen J.A."/>
        </authorList>
    </citation>
    <scope>NUCLEOTIDE SEQUENCE [LARGE SCALE GENOMIC DNA]</scope>
    <source>
        <strain evidence="7 8">DSM 13497</strain>
    </source>
</reference>
<dbReference type="Pfam" id="PF00271">
    <property type="entry name" value="Helicase_C"/>
    <property type="match status" value="1"/>
</dbReference>
<dbReference type="InterPro" id="IPR013663">
    <property type="entry name" value="Helicase_SWF/SNF/SWI_bac"/>
</dbReference>
<keyword evidence="6" id="KW-0418">Kinase</keyword>
<dbReference type="HOGENOM" id="CLU_000315_21_0_0"/>
<accession>H1XX51</accession>
<dbReference type="SUPFAM" id="SSF52540">
    <property type="entry name" value="P-loop containing nucleoside triphosphate hydrolases"/>
    <property type="match status" value="2"/>
</dbReference>
<dbReference type="GO" id="GO:0004674">
    <property type="term" value="F:protein serine/threonine kinase activity"/>
    <property type="evidence" value="ECO:0007669"/>
    <property type="project" value="UniProtKB-KW"/>
</dbReference>
<dbReference type="GO" id="GO:0005524">
    <property type="term" value="F:ATP binding"/>
    <property type="evidence" value="ECO:0007669"/>
    <property type="project" value="InterPro"/>
</dbReference>
<keyword evidence="2" id="KW-0862">Zinc</keyword>
<keyword evidence="1" id="KW-0378">Hydrolase</keyword>
<keyword evidence="8" id="KW-1185">Reference proteome</keyword>
<evidence type="ECO:0000256" key="2">
    <source>
        <dbReference type="PROSITE-ProRule" id="PRU00325"/>
    </source>
</evidence>
<dbReference type="InterPro" id="IPR049730">
    <property type="entry name" value="SNF2/RAD54-like_C"/>
</dbReference>
<organism evidence="7 8">
    <name type="scientific">Caldithrix abyssi DSM 13497</name>
    <dbReference type="NCBI Taxonomy" id="880073"/>
    <lineage>
        <taxon>Bacteria</taxon>
        <taxon>Pseudomonadati</taxon>
        <taxon>Calditrichota</taxon>
        <taxon>Calditrichia</taxon>
        <taxon>Calditrichales</taxon>
        <taxon>Calditrichaceae</taxon>
        <taxon>Caldithrix</taxon>
    </lineage>
</organism>
<dbReference type="InterPro" id="IPR027417">
    <property type="entry name" value="P-loop_NTPase"/>
</dbReference>
<dbReference type="EMBL" id="CM001402">
    <property type="protein sequence ID" value="EHO40788.1"/>
    <property type="molecule type" value="Genomic_DNA"/>
</dbReference>
<dbReference type="Gene3D" id="3.40.50.300">
    <property type="entry name" value="P-loop containing nucleotide triphosphate hydrolases"/>
    <property type="match status" value="1"/>
</dbReference>
<keyword evidence="2" id="KW-0863">Zinc-finger</keyword>
<dbReference type="PROSITE" id="PS51192">
    <property type="entry name" value="HELICASE_ATP_BIND_1"/>
    <property type="match status" value="1"/>
</dbReference>
<evidence type="ECO:0000313" key="9">
    <source>
        <dbReference type="Proteomes" id="UP000183868"/>
    </source>
</evidence>
<dbReference type="Gene3D" id="3.40.50.10810">
    <property type="entry name" value="Tandem AAA-ATPase domain"/>
    <property type="match status" value="1"/>
</dbReference>
<dbReference type="InParanoid" id="H1XX51"/>
<gene>
    <name evidence="6" type="ORF">Cabys_3968</name>
    <name evidence="7" type="ORF">Calab_1160</name>
</gene>
<evidence type="ECO:0000259" key="4">
    <source>
        <dbReference type="PROSITE" id="PS51192"/>
    </source>
</evidence>
<sequence length="1046" mass="121131">MKFDLDLLQRETGITVFNKGKNYFKTKRVKIIQATSDRVESFVYGMHEYKVIIQQKDSAFYVECNCPYFVTSDRICKHIVATIFEYEQLREEKINVVAEAASWQALIPPEESNIKKKSRNRVAFVLSFFPTSWQIKPVLRYIKKDGSLGREVNFSLQYFSAYDFETNPDELMALGFLSGLTRISNSIGFMYGSEYGQILHYLRDSLLLYNFNSWENIPISFLKEPFDLHFTIEKEEDQYVFKLFLKTANGDQKIMVNDQFLLLSSERIYFFYDMKIWPVKQKISANLLLPFCNAENGLIIPEKEMPQFLKDVYPQFLEAKAETELPDSVQLTVMDSLVKKALYLSEVEGNLHISVSFFYGGQQEDIQPIKVDALPFKKHTMLLQKKQYILIARQEEVENFYLNILTEHQLVRQENEFVLAKKVDALDWLFDTIPELAKKGFEIYGEEKLDKLKVRRAAARLITQVSSETDWFDLNVEIDFDGLRMSYQEVVKALRKNKNFIRLSDGSAAKIGQDTLNKIALIKTFGSRSKRDGTVRLSKTQALLIDEILNDSAQAEADQAFRDHLKKLKSFKAIRPVELPKNFRGELRPYQKAGLDWLVFLNEYGLGGCLADDMGLGKTIQALALLQLQKEKLKKNLVSLIVAPTSVLTNWQNEAARFTPDLKVYLHAGLEREKNVRHFEQFDLIITSYALLWRDFDLLKEISFHYVILDESQKIKNPLSVTARAAYRLRASHRLVMTGTPIENNLAELWSQFQFINPGMLGALKAFTTHFGKAIEKQGDQEKAEQLRRLIYPFILRRTKDMVAKELPPKVENILFCDMSDQQQKAYEKWRDYYRALILKTINEKGLNRSKMKVLEGLTRLRQLAIHPAMVENNHKSDSGKFYALHDILEEVIKENHKVLLFSQFVKALTLVRQGLDQRSIPYLYLDGSTKNRQKLVDKFQNNSKIKIFLISLKAGGLGLNLTAADYVIHLDPWWNPAVEAQAMDRAHRIGQSKKVFVYKMITRGSVEEKILALQQRKKNLAEQLITTDAAFFKNLEKDDIVQLFS</sequence>
<dbReference type="PROSITE" id="PS51194">
    <property type="entry name" value="HELICASE_CTER"/>
    <property type="match status" value="1"/>
</dbReference>
<dbReference type="CDD" id="cd18793">
    <property type="entry name" value="SF2_C_SNF"/>
    <property type="match status" value="1"/>
</dbReference>
<evidence type="ECO:0000313" key="7">
    <source>
        <dbReference type="EMBL" id="EHO40788.1"/>
    </source>
</evidence>
<dbReference type="InterPro" id="IPR001650">
    <property type="entry name" value="Helicase_C-like"/>
</dbReference>
<dbReference type="PaxDb" id="880073-Calab_1160"/>
<protein>
    <submittedName>
        <fullName evidence="6">Non-specific serine/threonine protein kinase</fullName>
    </submittedName>
    <submittedName>
        <fullName evidence="7">SNF2-related protein</fullName>
    </submittedName>
</protein>
<dbReference type="CDD" id="cd18012">
    <property type="entry name" value="DEXQc_arch_SWI2_SNF2"/>
    <property type="match status" value="1"/>
</dbReference>
<dbReference type="Pfam" id="PF00176">
    <property type="entry name" value="SNF2-rel_dom"/>
    <property type="match status" value="1"/>
</dbReference>
<dbReference type="InterPro" id="IPR007527">
    <property type="entry name" value="Znf_SWIM"/>
</dbReference>
<dbReference type="PROSITE" id="PS50966">
    <property type="entry name" value="ZF_SWIM"/>
    <property type="match status" value="1"/>
</dbReference>
<dbReference type="SMART" id="SM00487">
    <property type="entry name" value="DEXDc"/>
    <property type="match status" value="1"/>
</dbReference>
<dbReference type="GO" id="GO:0016787">
    <property type="term" value="F:hydrolase activity"/>
    <property type="evidence" value="ECO:0007669"/>
    <property type="project" value="UniProtKB-KW"/>
</dbReference>
<dbReference type="SMART" id="SM00490">
    <property type="entry name" value="HELICc"/>
    <property type="match status" value="1"/>
</dbReference>
<dbReference type="Pfam" id="PF08455">
    <property type="entry name" value="SNF2_assoc"/>
    <property type="match status" value="1"/>
</dbReference>
<keyword evidence="2" id="KW-0479">Metal-binding</keyword>
<feature type="domain" description="Helicase C-terminal" evidence="5">
    <location>
        <begin position="884"/>
        <end position="1041"/>
    </location>
</feature>
<keyword evidence="6" id="KW-0723">Serine/threonine-protein kinase</keyword>
<dbReference type="InterPro" id="IPR000330">
    <property type="entry name" value="SNF2_N"/>
</dbReference>
<dbReference type="STRING" id="880073.Cabys_3968"/>
<name>H1XX51_CALAY</name>
<feature type="domain" description="SWIM-type" evidence="3">
    <location>
        <begin position="49"/>
        <end position="87"/>
    </location>
</feature>
<dbReference type="RefSeq" id="WP_006927837.1">
    <property type="nucleotide sequence ID" value="NZ_CM001402.1"/>
</dbReference>
<evidence type="ECO:0000259" key="5">
    <source>
        <dbReference type="PROSITE" id="PS51194"/>
    </source>
</evidence>
<evidence type="ECO:0000256" key="1">
    <source>
        <dbReference type="ARBA" id="ARBA00022801"/>
    </source>
</evidence>
<dbReference type="KEGG" id="caby:Cabys_3968"/>
<dbReference type="GO" id="GO:0008270">
    <property type="term" value="F:zinc ion binding"/>
    <property type="evidence" value="ECO:0007669"/>
    <property type="project" value="UniProtKB-KW"/>
</dbReference>
<dbReference type="AlphaFoldDB" id="H1XX51"/>
<dbReference type="OrthoDB" id="9760715at2"/>
<dbReference type="EMBL" id="CP018099">
    <property type="protein sequence ID" value="APF20713.1"/>
    <property type="molecule type" value="Genomic_DNA"/>
</dbReference>
<dbReference type="eggNOG" id="COG0553">
    <property type="taxonomic scope" value="Bacteria"/>
</dbReference>
<evidence type="ECO:0000313" key="6">
    <source>
        <dbReference type="EMBL" id="APF20713.1"/>
    </source>
</evidence>
<evidence type="ECO:0000313" key="8">
    <source>
        <dbReference type="Proteomes" id="UP000004671"/>
    </source>
</evidence>
<proteinExistence type="predicted"/>
<dbReference type="Proteomes" id="UP000004671">
    <property type="component" value="Chromosome"/>
</dbReference>
<dbReference type="Proteomes" id="UP000183868">
    <property type="component" value="Chromosome"/>
</dbReference>
<keyword evidence="6" id="KW-0808">Transferase</keyword>
<evidence type="ECO:0000259" key="3">
    <source>
        <dbReference type="PROSITE" id="PS50966"/>
    </source>
</evidence>
<feature type="domain" description="Helicase ATP-binding" evidence="4">
    <location>
        <begin position="599"/>
        <end position="759"/>
    </location>
</feature>